<evidence type="ECO:0008006" key="5">
    <source>
        <dbReference type="Google" id="ProtNLM"/>
    </source>
</evidence>
<keyword evidence="4" id="KW-1185">Reference proteome</keyword>
<evidence type="ECO:0000313" key="3">
    <source>
        <dbReference type="EMBL" id="OPC76888.1"/>
    </source>
</evidence>
<dbReference type="InterPro" id="IPR006827">
    <property type="entry name" value="Lant_deHydtase_N"/>
</dbReference>
<accession>A0A1T3NJH7</accession>
<proteinExistence type="predicted"/>
<comment type="caution">
    <text evidence="3">The sequence shown here is derived from an EMBL/GenBank/DDBJ whole genome shotgun (WGS) entry which is preliminary data.</text>
</comment>
<gene>
    <name evidence="3" type="ORF">B4N89_45670</name>
</gene>
<dbReference type="NCBIfam" id="TIGR03891">
    <property type="entry name" value="thiopep_ocin"/>
    <property type="match status" value="1"/>
</dbReference>
<dbReference type="EMBL" id="MWQN01000005">
    <property type="protein sequence ID" value="OPC76888.1"/>
    <property type="molecule type" value="Genomic_DNA"/>
</dbReference>
<dbReference type="STRING" id="159449.B4N89_45670"/>
<protein>
    <recommendedName>
        <fullName evidence="5">Lantibiotic dehydratase</fullName>
    </recommendedName>
</protein>
<dbReference type="InterPro" id="IPR023809">
    <property type="entry name" value="Thiopep_bacteriocin_synth_dom"/>
</dbReference>
<organism evidence="3 4">
    <name type="scientific">Embleya scabrispora</name>
    <dbReference type="NCBI Taxonomy" id="159449"/>
    <lineage>
        <taxon>Bacteria</taxon>
        <taxon>Bacillati</taxon>
        <taxon>Actinomycetota</taxon>
        <taxon>Actinomycetes</taxon>
        <taxon>Kitasatosporales</taxon>
        <taxon>Streptomycetaceae</taxon>
        <taxon>Embleya</taxon>
    </lineage>
</organism>
<name>A0A1T3NJH7_9ACTN</name>
<dbReference type="Proteomes" id="UP000190037">
    <property type="component" value="Unassembled WGS sequence"/>
</dbReference>
<evidence type="ECO:0000259" key="1">
    <source>
        <dbReference type="Pfam" id="PF04738"/>
    </source>
</evidence>
<feature type="domain" description="Lantibiotic dehydratase N-terminal" evidence="1">
    <location>
        <begin position="11"/>
        <end position="653"/>
    </location>
</feature>
<evidence type="ECO:0000313" key="4">
    <source>
        <dbReference type="Proteomes" id="UP000190037"/>
    </source>
</evidence>
<feature type="domain" description="Thiopeptide-type bacteriocin biosynthesis" evidence="2">
    <location>
        <begin position="722"/>
        <end position="982"/>
    </location>
</feature>
<dbReference type="Pfam" id="PF04738">
    <property type="entry name" value="Lant_dehydr_N"/>
    <property type="match status" value="1"/>
</dbReference>
<dbReference type="AlphaFoldDB" id="A0A1T3NJH7"/>
<evidence type="ECO:0000259" key="2">
    <source>
        <dbReference type="Pfam" id="PF14028"/>
    </source>
</evidence>
<dbReference type="Pfam" id="PF14028">
    <property type="entry name" value="Lant_dehydr_C"/>
    <property type="match status" value="1"/>
</dbReference>
<sequence>MGWLRQVWAIPEVVEAIAHASPGLDGRVRALCAAADPDVRATRAAVVSVARYLRRMSHRPTPAGLFAGVAALGFGARASARWGRDHRGLARADARWLALIVERLEATPQVVRLIPVLADDTLFVRGSRLIVPYGPGPDPSGPAVELSMRYTAPVRAALELARSPIVHHDLESRLRERFPTVARERVAALVRDLVARRVLLTALRAPSTEPDALGHLVRALEEAGVGPASGVDALREIHTLLAGHDRVVIGRSAGLRAVAAARMRAVQDCGRHPVAVDVRLDADVVLPWAVAREVEEAALLLARLSPMPHGTPAWADYHRRFYRRYGTGALVPLLDVVADSGIGWPGGYPGAPVPERFPRAGHRDAVLSALAQRAALEGCVEVVPDRALLARLAGPDTSRVWLPPHLEVVVRVEAADTNALDRGDFRVVVVSLSRAAGVVGGRFLDLLGHRGGDELAQAWAALPAGDAGTVTAQLSFPPLSPAGAHVARSIRVSPRVVSLGEHRDRRDENVLTARDLVVGADGHRLYVAAPRWGRRVEAWATHALNLRRYTPPLARLVTELPRAACAQIVDFDWGAAASLPFLPRVRVGRVVLSAARWRLEADELPSWSTAWGVWDEHLTGWRARRRLPDRVVLVDGDRRLPLDMDETADRVLLREHLRDRVCAVLEEGPARDGDGWSGGRPHEVVVPVAATGPPGWPCPPPPTRERIVGRDHARTPGASALLYARLHGDPRRQDTILTDHLPALWTGAPADGAGAPVWWFLRCDDGAGDHHLRLRIALPGADAFGATAARVGAWADGLRRAGLLRDVELATCHPETGRWGDGPALAAAQAVFAADSRAVLAHLSRPAPPEGDRRAAVAAHLVAIAAAFTGSPTAGARWVIEHVPRRPPQALPRPLFDRAVRLADPTEDFHAYRTELAPPGTAADPWSERAQAIRAYRGHVGGPHTRGIDPDAVLDALLHAHVLRACGTDRRDKAVCLYLARCAALAHTARTRPTGSRP</sequence>
<dbReference type="OrthoDB" id="1273722at2"/>
<reference evidence="3 4" key="1">
    <citation type="submission" date="2017-03" db="EMBL/GenBank/DDBJ databases">
        <title>Draft genome sequence of Streptomyces scabrisporus NF3, endophyte isolated from Amphipterygium adstringens.</title>
        <authorList>
            <person name="Vazquez M."/>
            <person name="Ceapa C.D."/>
            <person name="Rodriguez Luna D."/>
            <person name="Sanchez Esquivel S."/>
        </authorList>
    </citation>
    <scope>NUCLEOTIDE SEQUENCE [LARGE SCALE GENOMIC DNA]</scope>
    <source>
        <strain evidence="3 4">NF3</strain>
    </source>
</reference>